<protein>
    <submittedName>
        <fullName evidence="1">Uncharacterized protein</fullName>
    </submittedName>
</protein>
<dbReference type="EMBL" id="AP024849">
    <property type="protein sequence ID" value="BCZ46841.1"/>
    <property type="molecule type" value="Genomic_DNA"/>
</dbReference>
<accession>A0ABN6IYW0</accession>
<dbReference type="RefSeq" id="WP_224033241.1">
    <property type="nucleotide sequence ID" value="NZ_AP024849.1"/>
</dbReference>
<gene>
    <name evidence="1" type="ORF">psyc5s11_29080</name>
</gene>
<proteinExistence type="predicted"/>
<keyword evidence="2" id="KW-1185">Reference proteome</keyword>
<sequence>MKLTKYQEDLLDNTDKLMKVNNLKEEEDYAKFFSELGDLRTGSKEIIIALQLKNEESTVKQLKKLGWKTGHKYYTNGQVRNYSDGDSKDDYGNIEMIQLVFK</sequence>
<dbReference type="Proteomes" id="UP000824633">
    <property type="component" value="Chromosome"/>
</dbReference>
<evidence type="ECO:0000313" key="1">
    <source>
        <dbReference type="EMBL" id="BCZ46841.1"/>
    </source>
</evidence>
<organism evidence="1 2">
    <name type="scientific">Clostridium gelidum</name>
    <dbReference type="NCBI Taxonomy" id="704125"/>
    <lineage>
        <taxon>Bacteria</taxon>
        <taxon>Bacillati</taxon>
        <taxon>Bacillota</taxon>
        <taxon>Clostridia</taxon>
        <taxon>Eubacteriales</taxon>
        <taxon>Clostridiaceae</taxon>
        <taxon>Clostridium</taxon>
    </lineage>
</organism>
<reference evidence="2" key="1">
    <citation type="submission" date="2021-07" db="EMBL/GenBank/DDBJ databases">
        <title>Complete genome sequencing of a Clostridium isolate.</title>
        <authorList>
            <person name="Ueki A."/>
            <person name="Tonouchi A."/>
        </authorList>
    </citation>
    <scope>NUCLEOTIDE SEQUENCE [LARGE SCALE GENOMIC DNA]</scope>
    <source>
        <strain evidence="2">C5S11</strain>
    </source>
</reference>
<evidence type="ECO:0000313" key="2">
    <source>
        <dbReference type="Proteomes" id="UP000824633"/>
    </source>
</evidence>
<name>A0ABN6IYW0_9CLOT</name>